<protein>
    <submittedName>
        <fullName evidence="2">Uncharacterized protein</fullName>
    </submittedName>
</protein>
<gene>
    <name evidence="2" type="ORF">SAMN04489797_0997</name>
</gene>
<proteinExistence type="predicted"/>
<dbReference type="Proteomes" id="UP000198963">
    <property type="component" value="Chromosome I"/>
</dbReference>
<evidence type="ECO:0000313" key="2">
    <source>
        <dbReference type="EMBL" id="SDS15880.1"/>
    </source>
</evidence>
<feature type="signal peptide" evidence="1">
    <location>
        <begin position="1"/>
        <end position="21"/>
    </location>
</feature>
<accession>A0A1H1PXJ5</accession>
<keyword evidence="1" id="KW-0732">Signal</keyword>
<name>A0A1H1PXJ5_9FLAO</name>
<evidence type="ECO:0000256" key="1">
    <source>
        <dbReference type="SAM" id="SignalP"/>
    </source>
</evidence>
<dbReference type="AlphaFoldDB" id="A0A1H1PXJ5"/>
<evidence type="ECO:0000313" key="3">
    <source>
        <dbReference type="Proteomes" id="UP000198963"/>
    </source>
</evidence>
<feature type="chain" id="PRO_5009257064" evidence="1">
    <location>
        <begin position="22"/>
        <end position="122"/>
    </location>
</feature>
<organism evidence="2 3">
    <name type="scientific">Winogradskyella sediminis</name>
    <dbReference type="NCBI Taxonomy" id="1382466"/>
    <lineage>
        <taxon>Bacteria</taxon>
        <taxon>Pseudomonadati</taxon>
        <taxon>Bacteroidota</taxon>
        <taxon>Flavobacteriia</taxon>
        <taxon>Flavobacteriales</taxon>
        <taxon>Flavobacteriaceae</taxon>
        <taxon>Winogradskyella</taxon>
    </lineage>
</organism>
<sequence length="122" mass="14122">MFKTLFKIYVIVIGFAMSAHAENIPDFNSIIEQTSLESSDEVSGRSPSHHQFFDVQREQFSVVSNVDIEPLPLEEIAFNNAALTFRSQHLLVVQCAQYERAMRKEILHTHLKVILFPFHAFW</sequence>
<keyword evidence="3" id="KW-1185">Reference proteome</keyword>
<dbReference type="EMBL" id="LT629774">
    <property type="protein sequence ID" value="SDS15880.1"/>
    <property type="molecule type" value="Genomic_DNA"/>
</dbReference>
<reference evidence="2 3" key="1">
    <citation type="submission" date="2016-10" db="EMBL/GenBank/DDBJ databases">
        <authorList>
            <person name="Varghese N."/>
            <person name="Submissions S."/>
        </authorList>
    </citation>
    <scope>NUCLEOTIDE SEQUENCE [LARGE SCALE GENOMIC DNA]</scope>
    <source>
        <strain evidence="2 3">RHA_55</strain>
    </source>
</reference>